<gene>
    <name evidence="2" type="ORF">QR680_017307</name>
</gene>
<feature type="signal peptide" evidence="1">
    <location>
        <begin position="1"/>
        <end position="21"/>
    </location>
</feature>
<dbReference type="EMBL" id="JAUCMV010000004">
    <property type="protein sequence ID" value="KAK0404141.1"/>
    <property type="molecule type" value="Genomic_DNA"/>
</dbReference>
<proteinExistence type="predicted"/>
<evidence type="ECO:0000256" key="1">
    <source>
        <dbReference type="SAM" id="SignalP"/>
    </source>
</evidence>
<evidence type="ECO:0000313" key="3">
    <source>
        <dbReference type="Proteomes" id="UP001175271"/>
    </source>
</evidence>
<reference evidence="2" key="1">
    <citation type="submission" date="2023-06" db="EMBL/GenBank/DDBJ databases">
        <title>Genomic analysis of the entomopathogenic nematode Steinernema hermaphroditum.</title>
        <authorList>
            <person name="Schwarz E.M."/>
            <person name="Heppert J.K."/>
            <person name="Baniya A."/>
            <person name="Schwartz H.T."/>
            <person name="Tan C.-H."/>
            <person name="Antoshechkin I."/>
            <person name="Sternberg P.W."/>
            <person name="Goodrich-Blair H."/>
            <person name="Dillman A.R."/>
        </authorList>
    </citation>
    <scope>NUCLEOTIDE SEQUENCE</scope>
    <source>
        <strain evidence="2">PS9179</strain>
        <tissue evidence="2">Whole animal</tissue>
    </source>
</reference>
<comment type="caution">
    <text evidence="2">The sequence shown here is derived from an EMBL/GenBank/DDBJ whole genome shotgun (WGS) entry which is preliminary data.</text>
</comment>
<dbReference type="Proteomes" id="UP001175271">
    <property type="component" value="Unassembled WGS sequence"/>
</dbReference>
<sequence length="135" mass="14938">MWWPSSWVVLLVLALCEFSDGSSQLSRDVVTDYGNEVVCYECTGDKQMCRKTYKMCTGKACRRSHLFSGDSYKLECLNDIDEGIQMGTQVFDSHEILTCRTDRCNSAPSFANGVFQLPSVGVVAIALLAAVYGNL</sequence>
<keyword evidence="3" id="KW-1185">Reference proteome</keyword>
<dbReference type="AlphaFoldDB" id="A0AA39HF93"/>
<evidence type="ECO:0000313" key="2">
    <source>
        <dbReference type="EMBL" id="KAK0404141.1"/>
    </source>
</evidence>
<organism evidence="2 3">
    <name type="scientific">Steinernema hermaphroditum</name>
    <dbReference type="NCBI Taxonomy" id="289476"/>
    <lineage>
        <taxon>Eukaryota</taxon>
        <taxon>Metazoa</taxon>
        <taxon>Ecdysozoa</taxon>
        <taxon>Nematoda</taxon>
        <taxon>Chromadorea</taxon>
        <taxon>Rhabditida</taxon>
        <taxon>Tylenchina</taxon>
        <taxon>Panagrolaimomorpha</taxon>
        <taxon>Strongyloidoidea</taxon>
        <taxon>Steinernematidae</taxon>
        <taxon>Steinernema</taxon>
    </lineage>
</organism>
<keyword evidence="1" id="KW-0732">Signal</keyword>
<name>A0AA39HF93_9BILA</name>
<protein>
    <recommendedName>
        <fullName evidence="4">UPAR/Ly6 domain-containing protein</fullName>
    </recommendedName>
</protein>
<feature type="chain" id="PRO_5041470773" description="UPAR/Ly6 domain-containing protein" evidence="1">
    <location>
        <begin position="22"/>
        <end position="135"/>
    </location>
</feature>
<evidence type="ECO:0008006" key="4">
    <source>
        <dbReference type="Google" id="ProtNLM"/>
    </source>
</evidence>
<accession>A0AA39HF93</accession>